<protein>
    <submittedName>
        <fullName evidence="1">Unannotated protein</fullName>
    </submittedName>
</protein>
<evidence type="ECO:0000313" key="2">
    <source>
        <dbReference type="EMBL" id="CAB5019138.1"/>
    </source>
</evidence>
<accession>A0A6J7DK65</accession>
<dbReference type="AlphaFoldDB" id="A0A6J7DK65"/>
<reference evidence="1" key="1">
    <citation type="submission" date="2020-05" db="EMBL/GenBank/DDBJ databases">
        <authorList>
            <person name="Chiriac C."/>
            <person name="Salcher M."/>
            <person name="Ghai R."/>
            <person name="Kavagutti S V."/>
        </authorList>
    </citation>
    <scope>NUCLEOTIDE SEQUENCE</scope>
</reference>
<dbReference type="EMBL" id="CAFBPM010000006">
    <property type="protein sequence ID" value="CAB5019138.1"/>
    <property type="molecule type" value="Genomic_DNA"/>
</dbReference>
<proteinExistence type="predicted"/>
<dbReference type="EMBL" id="CAFBLT010000001">
    <property type="protein sequence ID" value="CAB4871372.1"/>
    <property type="molecule type" value="Genomic_DNA"/>
</dbReference>
<evidence type="ECO:0000313" key="1">
    <source>
        <dbReference type="EMBL" id="CAB4871372.1"/>
    </source>
</evidence>
<sequence>MPPTRNLTGLSWYLDTNIIDHPEFADLHRMYSLEWIYLQTPDTVHMELSTAQNPIKREELLELRSDFPMPMGAHVLGHSQLGMSVFGSEEDQNRLEKVHGIIWSGKTPQADAASSNEGNRAARSRLRDSMIVATTIRYAHKTLITEDHDLLEASNALGLEFQGFRIIDIRSATSIAKAAIARVRRLRELNPQSRSVQNLPDWP</sequence>
<organism evidence="1">
    <name type="scientific">freshwater metagenome</name>
    <dbReference type="NCBI Taxonomy" id="449393"/>
    <lineage>
        <taxon>unclassified sequences</taxon>
        <taxon>metagenomes</taxon>
        <taxon>ecological metagenomes</taxon>
    </lineage>
</organism>
<gene>
    <name evidence="1" type="ORF">UFOPK3427_00818</name>
    <name evidence="2" type="ORF">UFOPK4112_00801</name>
</gene>
<name>A0A6J7DK65_9ZZZZ</name>